<organism evidence="1 3">
    <name type="scientific">Streptomyces fulvorobeus</name>
    <dbReference type="NCBI Taxonomy" id="284028"/>
    <lineage>
        <taxon>Bacteria</taxon>
        <taxon>Bacillati</taxon>
        <taxon>Actinomycetota</taxon>
        <taxon>Actinomycetes</taxon>
        <taxon>Kitasatosporales</taxon>
        <taxon>Streptomycetaceae</taxon>
        <taxon>Streptomyces</taxon>
    </lineage>
</organism>
<comment type="caution">
    <text evidence="1">The sequence shown here is derived from an EMBL/GenBank/DDBJ whole genome shotgun (WGS) entry which is preliminary data.</text>
</comment>
<name>A0A7J0C4W4_9ACTN</name>
<evidence type="ECO:0000313" key="4">
    <source>
        <dbReference type="Proteomes" id="UP000530403"/>
    </source>
</evidence>
<dbReference type="EMBL" id="BLWC01000001">
    <property type="protein sequence ID" value="GFM96984.1"/>
    <property type="molecule type" value="Genomic_DNA"/>
</dbReference>
<dbReference type="Proteomes" id="UP000498980">
    <property type="component" value="Unassembled WGS sequence"/>
</dbReference>
<dbReference type="AlphaFoldDB" id="A0A7J0C4W4"/>
<dbReference type="Proteomes" id="UP000530403">
    <property type="component" value="Unassembled WGS sequence"/>
</dbReference>
<protein>
    <submittedName>
        <fullName evidence="1">Uncharacterized protein</fullName>
    </submittedName>
</protein>
<sequence>MPIPAGGIVTAGQLSRMQPRPHYRQAGSPTTISTTAFTAVDGCSVTLTTTAPNAAYTVQANFSYDVMTAVAGVYTKGALFVDGVQQSGEARWTEGTSGSDSGDYDMAGKSWFGILAAAGSHTLDLRCGLSAAGGASIACTGYTDLTVTIYEVV</sequence>
<gene>
    <name evidence="2" type="ORF">HEB29_001692</name>
    <name evidence="1" type="ORF">Sfulv_17950</name>
</gene>
<reference evidence="2 4" key="2">
    <citation type="submission" date="2020-07" db="EMBL/GenBank/DDBJ databases">
        <title>Sequencing the genomes of 1000 actinobacteria strains.</title>
        <authorList>
            <person name="Klenk H.-P."/>
        </authorList>
    </citation>
    <scope>NUCLEOTIDE SEQUENCE [LARGE SCALE GENOMIC DNA]</scope>
    <source>
        <strain evidence="2 4">DSM 41455</strain>
    </source>
</reference>
<reference evidence="1 3" key="1">
    <citation type="submission" date="2020-05" db="EMBL/GenBank/DDBJ databases">
        <title>Whole genome shotgun sequence of Streptomyces fulvorobeus NBRC 15897.</title>
        <authorList>
            <person name="Komaki H."/>
            <person name="Tamura T."/>
        </authorList>
    </citation>
    <scope>NUCLEOTIDE SEQUENCE [LARGE SCALE GENOMIC DNA]</scope>
    <source>
        <strain evidence="1 3">NBRC 15897</strain>
    </source>
</reference>
<dbReference type="RefSeq" id="WP_173313115.1">
    <property type="nucleotide sequence ID" value="NZ_BAAAUE010000007.1"/>
</dbReference>
<evidence type="ECO:0000313" key="2">
    <source>
        <dbReference type="EMBL" id="NYE40681.1"/>
    </source>
</evidence>
<accession>A0A7J0C4W4</accession>
<dbReference type="EMBL" id="JACCCF010000001">
    <property type="protein sequence ID" value="NYE40681.1"/>
    <property type="molecule type" value="Genomic_DNA"/>
</dbReference>
<evidence type="ECO:0000313" key="1">
    <source>
        <dbReference type="EMBL" id="GFM96984.1"/>
    </source>
</evidence>
<evidence type="ECO:0000313" key="3">
    <source>
        <dbReference type="Proteomes" id="UP000498980"/>
    </source>
</evidence>
<keyword evidence="3" id="KW-1185">Reference proteome</keyword>
<proteinExistence type="predicted"/>